<evidence type="ECO:0000259" key="8">
    <source>
        <dbReference type="Pfam" id="PF17042"/>
    </source>
</evidence>
<dbReference type="InterPro" id="IPR037051">
    <property type="entry name" value="4-carb_acid_sugar_kinase_N_sf"/>
</dbReference>
<dbReference type="Gene3D" id="3.40.50.10840">
    <property type="entry name" value="Putative sugar-binding, N-terminal domain"/>
    <property type="match status" value="1"/>
</dbReference>
<evidence type="ECO:0000256" key="4">
    <source>
        <dbReference type="ARBA" id="ARBA00022777"/>
    </source>
</evidence>
<keyword evidence="4" id="KW-0418">Kinase</keyword>
<evidence type="ECO:0000313" key="9">
    <source>
        <dbReference type="EMBL" id="CEG22150.1"/>
    </source>
</evidence>
<dbReference type="AlphaFoldDB" id="A0A098EJY7"/>
<evidence type="ECO:0000259" key="7">
    <source>
        <dbReference type="Pfam" id="PF07005"/>
    </source>
</evidence>
<evidence type="ECO:0000313" key="10">
    <source>
        <dbReference type="Proteomes" id="UP000043699"/>
    </source>
</evidence>
<keyword evidence="3" id="KW-0547">Nucleotide-binding</keyword>
<dbReference type="OrthoDB" id="9778478at2"/>
<evidence type="ECO:0008006" key="11">
    <source>
        <dbReference type="Google" id="ProtNLM"/>
    </source>
</evidence>
<accession>A0A098EJY7</accession>
<comment type="similarity">
    <text evidence="1">Belongs to the four-carbon acid sugar kinase family.</text>
</comment>
<dbReference type="InterPro" id="IPR031475">
    <property type="entry name" value="NBD_C"/>
</dbReference>
<sequence length="432" mass="47326">MATQIGIIADDFTGANDSGVRLAQKGLKSRVILAKRENENTQANQEIDVWIVDTNSRAMEEKEAYETVLKEIGQLKARGVSHFYKKVDSTLRGSVSAELKAMQEAAKMDVIFIAPAFPSMGRTVENGTLYVNGIPVADTEFGRDPKTPVRHSYIPDLLALDGISIAVLRREMLQGDHPEKWVLSQVEKGVQWIVCDVKEEADFALLANIEKNLNLNLGWAGSAGMINHLYNELGDEKQFKRVLEMPIDKVLVASGSLSARTQEQIEVLTERPRTKMIEIDPVMLLENSLEPVAMLQSLKQEDGWDSAVIYVGAHQENRDKVKEWATVHNRSAHQTAKGISNGLGLLVQEAMELSAFNALVMTGGDTAKDICNVLGIYDMELRFEVEAGLPLGLANRNGSEMIVVTKAGGFGVAESLANTVDYLKGAGSDANN</sequence>
<evidence type="ECO:0000256" key="6">
    <source>
        <dbReference type="ARBA" id="ARBA00023277"/>
    </source>
</evidence>
<reference evidence="9 10" key="1">
    <citation type="submission" date="2014-09" db="EMBL/GenBank/DDBJ databases">
        <authorList>
            <person name="Urmite Genomes Urmite Genomes"/>
        </authorList>
    </citation>
    <scope>NUCLEOTIDE SEQUENCE [LARGE SCALE GENOMIC DNA]</scope>
    <source>
        <strain evidence="9 10">ES2</strain>
    </source>
</reference>
<evidence type="ECO:0000256" key="2">
    <source>
        <dbReference type="ARBA" id="ARBA00022679"/>
    </source>
</evidence>
<feature type="domain" description="Four-carbon acid sugar kinase N-terminal" evidence="7">
    <location>
        <begin position="5"/>
        <end position="229"/>
    </location>
</feature>
<keyword evidence="2" id="KW-0808">Transferase</keyword>
<evidence type="ECO:0000256" key="3">
    <source>
        <dbReference type="ARBA" id="ARBA00022741"/>
    </source>
</evidence>
<evidence type="ECO:0000256" key="5">
    <source>
        <dbReference type="ARBA" id="ARBA00022840"/>
    </source>
</evidence>
<protein>
    <recommendedName>
        <fullName evidence="11">D-threonate kinase</fullName>
    </recommendedName>
</protein>
<dbReference type="STRING" id="1499687.BN1080_01071"/>
<keyword evidence="10" id="KW-1185">Reference proteome</keyword>
<keyword evidence="6" id="KW-0119">Carbohydrate metabolism</keyword>
<evidence type="ECO:0000256" key="1">
    <source>
        <dbReference type="ARBA" id="ARBA00005715"/>
    </source>
</evidence>
<dbReference type="Pfam" id="PF07005">
    <property type="entry name" value="SBD_N"/>
    <property type="match status" value="1"/>
</dbReference>
<feature type="domain" description="Four-carbon acid sugar kinase nucleotide binding" evidence="8">
    <location>
        <begin position="251"/>
        <end position="415"/>
    </location>
</feature>
<dbReference type="Gene3D" id="3.40.980.20">
    <property type="entry name" value="Four-carbon acid sugar kinase, nucleotide binding domain"/>
    <property type="match status" value="1"/>
</dbReference>
<name>A0A098EJY7_9BACL</name>
<organism evidence="9 10">
    <name type="scientific">Planococcus massiliensis</name>
    <dbReference type="NCBI Taxonomy" id="1499687"/>
    <lineage>
        <taxon>Bacteria</taxon>
        <taxon>Bacillati</taxon>
        <taxon>Bacillota</taxon>
        <taxon>Bacilli</taxon>
        <taxon>Bacillales</taxon>
        <taxon>Caryophanaceae</taxon>
        <taxon>Planococcus</taxon>
    </lineage>
</organism>
<dbReference type="Proteomes" id="UP000043699">
    <property type="component" value="Unassembled WGS sequence"/>
</dbReference>
<dbReference type="Pfam" id="PF17042">
    <property type="entry name" value="NBD_C"/>
    <property type="match status" value="1"/>
</dbReference>
<dbReference type="GO" id="GO:0005524">
    <property type="term" value="F:ATP binding"/>
    <property type="evidence" value="ECO:0007669"/>
    <property type="project" value="UniProtKB-KW"/>
</dbReference>
<keyword evidence="5" id="KW-0067">ATP-binding</keyword>
<proteinExistence type="inferred from homology"/>
<gene>
    <name evidence="9" type="ORF">BN1080_01071</name>
</gene>
<dbReference type="EMBL" id="CCXS01000001">
    <property type="protein sequence ID" value="CEG22150.1"/>
    <property type="molecule type" value="Genomic_DNA"/>
</dbReference>
<dbReference type="RefSeq" id="WP_052650875.1">
    <property type="nucleotide sequence ID" value="NZ_CCXS01000001.1"/>
</dbReference>
<dbReference type="GO" id="GO:0016301">
    <property type="term" value="F:kinase activity"/>
    <property type="evidence" value="ECO:0007669"/>
    <property type="project" value="UniProtKB-KW"/>
</dbReference>
<dbReference type="InterPro" id="IPR010737">
    <property type="entry name" value="4-carb_acid_sugar_kinase_N"/>
</dbReference>
<dbReference type="SUPFAM" id="SSF142764">
    <property type="entry name" value="YgbK-like"/>
    <property type="match status" value="1"/>
</dbReference>
<dbReference type="InterPro" id="IPR042213">
    <property type="entry name" value="NBD_C_sf"/>
</dbReference>